<feature type="region of interest" description="Disordered" evidence="1">
    <location>
        <begin position="32"/>
        <end position="90"/>
    </location>
</feature>
<evidence type="ECO:0008006" key="5">
    <source>
        <dbReference type="Google" id="ProtNLM"/>
    </source>
</evidence>
<reference evidence="3 4" key="1">
    <citation type="submission" date="2021-03" db="EMBL/GenBank/DDBJ databases">
        <title>Plant growth promoting bacteria isolated from wild legumes nodules and trapping Phaseolus vulgaris L. nodules in the center and southern Mexico.</title>
        <authorList>
            <person name="Estrada P."/>
        </authorList>
    </citation>
    <scope>NUCLEOTIDE SEQUENCE [LARGE SCALE GENOMIC DNA]</scope>
    <source>
        <strain evidence="3 4">MaGu-431</strain>
    </source>
</reference>
<feature type="signal peptide" evidence="2">
    <location>
        <begin position="1"/>
        <end position="31"/>
    </location>
</feature>
<sequence>MKTSTPRFGRNALLSALLAGCTLLVALPAQATEQAQQRRDARDLRQEVRQESREQKRDCRQEEFLGNADCRQEHRHHKQDAREAARDIKY</sequence>
<keyword evidence="4" id="KW-1185">Reference proteome</keyword>
<dbReference type="PROSITE" id="PS51257">
    <property type="entry name" value="PROKAR_LIPOPROTEIN"/>
    <property type="match status" value="1"/>
</dbReference>
<protein>
    <recommendedName>
        <fullName evidence="5">Lipoprotein</fullName>
    </recommendedName>
</protein>
<feature type="chain" id="PRO_5045248027" description="Lipoprotein" evidence="2">
    <location>
        <begin position="32"/>
        <end position="90"/>
    </location>
</feature>
<evidence type="ECO:0000256" key="1">
    <source>
        <dbReference type="SAM" id="MobiDB-lite"/>
    </source>
</evidence>
<dbReference type="Proteomes" id="UP000666661">
    <property type="component" value="Unassembled WGS sequence"/>
</dbReference>
<name>A0ABS4BAZ4_9GAMM</name>
<evidence type="ECO:0000256" key="2">
    <source>
        <dbReference type="SAM" id="SignalP"/>
    </source>
</evidence>
<keyword evidence="2" id="KW-0732">Signal</keyword>
<feature type="compositionally biased region" description="Basic and acidic residues" evidence="1">
    <location>
        <begin position="80"/>
        <end position="90"/>
    </location>
</feature>
<gene>
    <name evidence="3" type="ORF">J8I01_18270</name>
</gene>
<dbReference type="EMBL" id="JAGIQF010000014">
    <property type="protein sequence ID" value="MBP0604448.1"/>
    <property type="molecule type" value="Genomic_DNA"/>
</dbReference>
<proteinExistence type="predicted"/>
<evidence type="ECO:0000313" key="3">
    <source>
        <dbReference type="EMBL" id="MBP0604448.1"/>
    </source>
</evidence>
<comment type="caution">
    <text evidence="3">The sequence shown here is derived from an EMBL/GenBank/DDBJ whole genome shotgun (WGS) entry which is preliminary data.</text>
</comment>
<evidence type="ECO:0000313" key="4">
    <source>
        <dbReference type="Proteomes" id="UP000666661"/>
    </source>
</evidence>
<organism evidence="3 4">
    <name type="scientific">Aeromonas sanarellii</name>
    <dbReference type="NCBI Taxonomy" id="633415"/>
    <lineage>
        <taxon>Bacteria</taxon>
        <taxon>Pseudomonadati</taxon>
        <taxon>Pseudomonadota</taxon>
        <taxon>Gammaproteobacteria</taxon>
        <taxon>Aeromonadales</taxon>
        <taxon>Aeromonadaceae</taxon>
        <taxon>Aeromonas</taxon>
    </lineage>
</organism>
<feature type="compositionally biased region" description="Basic and acidic residues" evidence="1">
    <location>
        <begin position="36"/>
        <end position="63"/>
    </location>
</feature>
<dbReference type="RefSeq" id="WP_143238230.1">
    <property type="nucleotide sequence ID" value="NZ_JAAKRO010000018.1"/>
</dbReference>
<accession>A0ABS4BAZ4</accession>